<sequence length="58" mass="7104">MQIMQKSFLRQQHPDQTFKNPQWRETLRVQTVSIKIQPKWKPQQAYESSWHHQWAASV</sequence>
<protein>
    <submittedName>
        <fullName evidence="2">Uncharacterized protein</fullName>
    </submittedName>
</protein>
<proteinExistence type="predicted"/>
<dbReference type="Proteomes" id="UP000030742">
    <property type="component" value="Unassembled WGS sequence"/>
</dbReference>
<feature type="non-terminal residue" evidence="2">
    <location>
        <position position="58"/>
    </location>
</feature>
<gene>
    <name evidence="2" type="ORF">D910_06235</name>
</gene>
<evidence type="ECO:0000256" key="1">
    <source>
        <dbReference type="SAM" id="MobiDB-lite"/>
    </source>
</evidence>
<name>U4U967_DENPD</name>
<evidence type="ECO:0000313" key="3">
    <source>
        <dbReference type="Proteomes" id="UP000030742"/>
    </source>
</evidence>
<dbReference type="EMBL" id="KB632100">
    <property type="protein sequence ID" value="ERL88853.1"/>
    <property type="molecule type" value="Genomic_DNA"/>
</dbReference>
<dbReference type="AlphaFoldDB" id="U4U967"/>
<organism evidence="2 3">
    <name type="scientific">Dendroctonus ponderosae</name>
    <name type="common">Mountain pine beetle</name>
    <dbReference type="NCBI Taxonomy" id="77166"/>
    <lineage>
        <taxon>Eukaryota</taxon>
        <taxon>Metazoa</taxon>
        <taxon>Ecdysozoa</taxon>
        <taxon>Arthropoda</taxon>
        <taxon>Hexapoda</taxon>
        <taxon>Insecta</taxon>
        <taxon>Pterygota</taxon>
        <taxon>Neoptera</taxon>
        <taxon>Endopterygota</taxon>
        <taxon>Coleoptera</taxon>
        <taxon>Polyphaga</taxon>
        <taxon>Cucujiformia</taxon>
        <taxon>Curculionidae</taxon>
        <taxon>Scolytinae</taxon>
        <taxon>Dendroctonus</taxon>
    </lineage>
</organism>
<feature type="region of interest" description="Disordered" evidence="1">
    <location>
        <begin position="1"/>
        <end position="20"/>
    </location>
</feature>
<evidence type="ECO:0000313" key="2">
    <source>
        <dbReference type="EMBL" id="ERL88853.1"/>
    </source>
</evidence>
<reference evidence="2 3" key="1">
    <citation type="journal article" date="2013" name="Genome Biol.">
        <title>Draft genome of the mountain pine beetle, Dendroctonus ponderosae Hopkins, a major forest pest.</title>
        <authorList>
            <person name="Keeling C.I."/>
            <person name="Yuen M.M."/>
            <person name="Liao N.Y."/>
            <person name="Docking T.R."/>
            <person name="Chan S.K."/>
            <person name="Taylor G.A."/>
            <person name="Palmquist D.L."/>
            <person name="Jackman S.D."/>
            <person name="Nguyen A."/>
            <person name="Li M."/>
            <person name="Henderson H."/>
            <person name="Janes J.K."/>
            <person name="Zhao Y."/>
            <person name="Pandoh P."/>
            <person name="Moore R."/>
            <person name="Sperling F.A."/>
            <person name="Huber D.P."/>
            <person name="Birol I."/>
            <person name="Jones S.J."/>
            <person name="Bohlmann J."/>
        </authorList>
    </citation>
    <scope>NUCLEOTIDE SEQUENCE</scope>
</reference>
<accession>U4U967</accession>